<dbReference type="AlphaFoldDB" id="A0A815M6A9"/>
<sequence>MYDSLFFLETSPTFQNGHTVDYGLYFKTAVMNVIENFPVSIMELVPQVIENRYYKIWSNSTIDTSGFIYEDRFDPLNPENDLLDKNDDGGSDLQFQFEIPLYNGTKYILVVTTYHPANTGQIEIHMSGLKNVLFTRASKSMNIRSNYSSALTTSSPKYCRDYLTRSYYFETLQINVMKTDSYDIWSESEIETYGYLYKDDFDSLQPFANLIAEHSGKCNNHQLKFNIHLRANTKYVLVVTTYHPNETGKFNILISGDNDVTIEYFDSKQRSCSVGDRCHFYSTTIGLPLDDILRGEIRDNVTLSNQSNSIGISSAITILMFIGGMINSLFSYLTFQNKDTRQVGCGLYLLASSITSLLTISMFLINFWFAVLTQINPRTSFSILRGGCILIEPILKLFLYCDSWFSACVAIERAIQVFKGVRFDKNKSKRFARWIIFILPLCIIASLIHESLHREMFKYETETNRTYLNNDKSTIKDEFESENNKTSINTIYQSIINPHISCVTRYSSSIQIYNIVILYFHLLVPFIANLFSALFIIFGSARQRSVAQTDQTYIEHVRQQFHEHKQLIISPIALLILSMPRLIVSSLPGCIRTSENLWLYLISYFFSFAPSILIFVVFVVPSKTYMNAFKSLLDSWRRRIHQ</sequence>
<protein>
    <recommendedName>
        <fullName evidence="6">G-protein coupled receptors family 1 profile domain-containing protein</fullName>
    </recommendedName>
</protein>
<dbReference type="EMBL" id="CAJNOJ010000349">
    <property type="protein sequence ID" value="CAF1412260.1"/>
    <property type="molecule type" value="Genomic_DNA"/>
</dbReference>
<feature type="transmembrane region" description="Helical" evidence="5">
    <location>
        <begin position="389"/>
        <end position="411"/>
    </location>
</feature>
<dbReference type="SUPFAM" id="SSF81321">
    <property type="entry name" value="Family A G protein-coupled receptor-like"/>
    <property type="match status" value="1"/>
</dbReference>
<evidence type="ECO:0000256" key="2">
    <source>
        <dbReference type="ARBA" id="ARBA00022692"/>
    </source>
</evidence>
<evidence type="ECO:0000256" key="3">
    <source>
        <dbReference type="ARBA" id="ARBA00022989"/>
    </source>
</evidence>
<organism evidence="7 8">
    <name type="scientific">Adineta ricciae</name>
    <name type="common">Rotifer</name>
    <dbReference type="NCBI Taxonomy" id="249248"/>
    <lineage>
        <taxon>Eukaryota</taxon>
        <taxon>Metazoa</taxon>
        <taxon>Spiralia</taxon>
        <taxon>Gnathifera</taxon>
        <taxon>Rotifera</taxon>
        <taxon>Eurotatoria</taxon>
        <taxon>Bdelloidea</taxon>
        <taxon>Adinetida</taxon>
        <taxon>Adinetidae</taxon>
        <taxon>Adineta</taxon>
    </lineage>
</organism>
<comment type="caution">
    <text evidence="7">The sequence shown here is derived from an EMBL/GenBank/DDBJ whole genome shotgun (WGS) entry which is preliminary data.</text>
</comment>
<accession>A0A815M6A9</accession>
<dbReference type="GO" id="GO:0016020">
    <property type="term" value="C:membrane"/>
    <property type="evidence" value="ECO:0007669"/>
    <property type="project" value="UniProtKB-SubCell"/>
</dbReference>
<feature type="transmembrane region" description="Helical" evidence="5">
    <location>
        <begin position="516"/>
        <end position="538"/>
    </location>
</feature>
<feature type="transmembrane region" description="Helical" evidence="5">
    <location>
        <begin position="567"/>
        <end position="585"/>
    </location>
</feature>
<keyword evidence="2 5" id="KW-0812">Transmembrane</keyword>
<reference evidence="7" key="1">
    <citation type="submission" date="2021-02" db="EMBL/GenBank/DDBJ databases">
        <authorList>
            <person name="Nowell W R."/>
        </authorList>
    </citation>
    <scope>NUCLEOTIDE SEQUENCE</scope>
</reference>
<feature type="transmembrane region" description="Helical" evidence="5">
    <location>
        <begin position="347"/>
        <end position="369"/>
    </location>
</feature>
<feature type="transmembrane region" description="Helical" evidence="5">
    <location>
        <begin position="431"/>
        <end position="449"/>
    </location>
</feature>
<comment type="subcellular location">
    <subcellularLocation>
        <location evidence="1">Membrane</location>
    </subcellularLocation>
</comment>
<gene>
    <name evidence="7" type="ORF">EDS130_LOCUS36821</name>
</gene>
<feature type="domain" description="G-protein coupled receptors family 1 profile" evidence="6">
    <location>
        <begin position="326"/>
        <end position="618"/>
    </location>
</feature>
<name>A0A815M6A9_ADIRI</name>
<dbReference type="Proteomes" id="UP000663852">
    <property type="component" value="Unassembled WGS sequence"/>
</dbReference>
<evidence type="ECO:0000313" key="8">
    <source>
        <dbReference type="Proteomes" id="UP000663852"/>
    </source>
</evidence>
<evidence type="ECO:0000256" key="4">
    <source>
        <dbReference type="ARBA" id="ARBA00023136"/>
    </source>
</evidence>
<evidence type="ECO:0000259" key="6">
    <source>
        <dbReference type="PROSITE" id="PS50262"/>
    </source>
</evidence>
<keyword evidence="3 5" id="KW-1133">Transmembrane helix</keyword>
<evidence type="ECO:0000313" key="7">
    <source>
        <dbReference type="EMBL" id="CAF1412260.1"/>
    </source>
</evidence>
<evidence type="ECO:0000256" key="5">
    <source>
        <dbReference type="SAM" id="Phobius"/>
    </source>
</evidence>
<dbReference type="Gene3D" id="1.20.1070.10">
    <property type="entry name" value="Rhodopsin 7-helix transmembrane proteins"/>
    <property type="match status" value="1"/>
</dbReference>
<dbReference type="InterPro" id="IPR036213">
    <property type="entry name" value="Calpain_III_sf"/>
</dbReference>
<keyword evidence="4 5" id="KW-0472">Membrane</keyword>
<dbReference type="InterPro" id="IPR017452">
    <property type="entry name" value="GPCR_Rhodpsn_7TM"/>
</dbReference>
<evidence type="ECO:0000256" key="1">
    <source>
        <dbReference type="ARBA" id="ARBA00004370"/>
    </source>
</evidence>
<dbReference type="SUPFAM" id="SSF49758">
    <property type="entry name" value="Calpain large subunit, middle domain (domain III)"/>
    <property type="match status" value="1"/>
</dbReference>
<feature type="transmembrane region" description="Helical" evidence="5">
    <location>
        <begin position="597"/>
        <end position="620"/>
    </location>
</feature>
<dbReference type="PROSITE" id="PS50262">
    <property type="entry name" value="G_PROTEIN_RECEP_F1_2"/>
    <property type="match status" value="1"/>
</dbReference>
<proteinExistence type="predicted"/>
<feature type="transmembrane region" description="Helical" evidence="5">
    <location>
        <begin position="310"/>
        <end position="335"/>
    </location>
</feature>